<dbReference type="GO" id="GO:0000976">
    <property type="term" value="F:transcription cis-regulatory region binding"/>
    <property type="evidence" value="ECO:0007669"/>
    <property type="project" value="InterPro"/>
</dbReference>
<dbReference type="PANTHER" id="PTHR31496:SF3">
    <property type="entry name" value="TRANSCRIPTION REPRESSOR KAN1"/>
    <property type="match status" value="1"/>
</dbReference>
<dbReference type="InterPro" id="IPR044847">
    <property type="entry name" value="KAN_fam"/>
</dbReference>
<feature type="region of interest" description="Disordered" evidence="7">
    <location>
        <begin position="80"/>
        <end position="108"/>
    </location>
</feature>
<keyword evidence="10" id="KW-1185">Reference proteome</keyword>
<sequence>MPLEGIFIETTSTTPDLSLHISPPSTTSSSSSLICNNTTTQVSGGGTNYEAHNSSQATNFSSRTVPQAHTELSLGRNFCGGGTSLQETPPHHHHNNNNPYYQNHQSHLQHLHPQVSNTSSGGATTTTTSSTRLNNINYGVSMLDVSSEGLRPIKGIPVYHNRSFPFLPVEHTRDMDHHHPKMCLYHHMPSYPSLSSSSPSSSSPSPYLATAAPGLDPMSLLNSGTPNGPAAAYRAAAATMFNGISGEAFKSHHPLHHHSHYGVGPSHHEATSAGLMRSRFLPKLPTKRSMRAPRMRWTSTLHARFVHAVELLGGHERATPKSVLELMDVKDLTLAHVKSHLQMYRTVKTTNKPPASSGLSDGSGEDDMSPIGSSGSGGPRQFPDQRSLPDRPVQQDMDYTSTTTTTLWSNSSSPPSTTSSSSSLICNNTTTQVSGGGTNYEAHNSSQATNFSSRTVPQAHTELSLGRNFCGGGTSLQETPPHHHHNNNNPYYQNHQSHLQHLHPQVSNTSSGGATTTTTSSTRLNNINYGVSMLDVSSEGLRPIKGIPVYHNRSFPFLPVEHTRDMDHHHPKMCLYHHMPSYPSLSSSSPSSSSPSPYLATAAPGLDPMSLLNSGTPNGPAAAYRAAAATMFNGISGEAFKSHHPLHHHSHYGVGPSHHEATSAGLMRSRFLPKLPTKRSMRAPRMRWTSTLHARFVHAVELLGGHERATPKSVLELMDVKDLTLAHVKSHLQMYRTVKTTNKPPASSGLSDGSGEDDMSPIGSSGSGGPRQFPDQRSLPDRPVQQDMDYTSTTTTTLWSNSSSSREPWPPSSANDIGGFRPPIFQSQPLSGGHQIQECDSTQLKNSLSGSNLECKNPSLEFTLGRPDWNGKGQA</sequence>
<feature type="region of interest" description="Disordered" evidence="7">
    <location>
        <begin position="15"/>
        <end position="39"/>
    </location>
</feature>
<feature type="compositionally biased region" description="Low complexity" evidence="7">
    <location>
        <begin position="22"/>
        <end position="32"/>
    </location>
</feature>
<keyword evidence="6" id="KW-0539">Nucleus</keyword>
<dbReference type="Gramene" id="OIV95707">
    <property type="protein sequence ID" value="OIV95707"/>
    <property type="gene ID" value="TanjilG_01501"/>
</dbReference>
<feature type="domain" description="Myb-like" evidence="8">
    <location>
        <begin position="294"/>
        <end position="345"/>
    </location>
</feature>
<comment type="subcellular location">
    <subcellularLocation>
        <location evidence="1">Nucleus</location>
    </subcellularLocation>
</comment>
<dbReference type="GO" id="GO:0005634">
    <property type="term" value="C:nucleus"/>
    <property type="evidence" value="ECO:0007669"/>
    <property type="project" value="UniProtKB-SubCell"/>
</dbReference>
<evidence type="ECO:0000313" key="9">
    <source>
        <dbReference type="EMBL" id="OIV95707.1"/>
    </source>
</evidence>
<feature type="compositionally biased region" description="Low complexity" evidence="7">
    <location>
        <begin position="96"/>
        <end position="105"/>
    </location>
</feature>
<dbReference type="PANTHER" id="PTHR31496">
    <property type="entry name" value="TRANSCRIPTION FACTOR KAN2-RELATED"/>
    <property type="match status" value="1"/>
</dbReference>
<dbReference type="Pfam" id="PF00249">
    <property type="entry name" value="Myb_DNA-binding"/>
    <property type="match status" value="2"/>
</dbReference>
<feature type="domain" description="Myb-like" evidence="8">
    <location>
        <begin position="685"/>
        <end position="736"/>
    </location>
</feature>
<feature type="region of interest" description="Disordered" evidence="7">
    <location>
        <begin position="345"/>
        <end position="454"/>
    </location>
</feature>
<dbReference type="InterPro" id="IPR009057">
    <property type="entry name" value="Homeodomain-like_sf"/>
</dbReference>
<evidence type="ECO:0000256" key="3">
    <source>
        <dbReference type="ARBA" id="ARBA00022782"/>
    </source>
</evidence>
<dbReference type="GO" id="GO:0006355">
    <property type="term" value="P:regulation of DNA-templated transcription"/>
    <property type="evidence" value="ECO:0007669"/>
    <property type="project" value="InterPro"/>
</dbReference>
<dbReference type="GO" id="GO:0010158">
    <property type="term" value="P:abaxial cell fate specification"/>
    <property type="evidence" value="ECO:0007669"/>
    <property type="project" value="InterPro"/>
</dbReference>
<dbReference type="NCBIfam" id="TIGR01557">
    <property type="entry name" value="myb_SHAQKYF"/>
    <property type="match status" value="2"/>
</dbReference>
<keyword evidence="2" id="KW-0217">Developmental protein</keyword>
<keyword evidence="5" id="KW-0804">Transcription</keyword>
<feature type="compositionally biased region" description="Polar residues" evidence="7">
    <location>
        <begin position="441"/>
        <end position="454"/>
    </location>
</feature>
<keyword evidence="3" id="KW-0221">Differentiation</keyword>
<name>A0A4P1QVN5_LUPAN</name>
<dbReference type="InterPro" id="IPR006447">
    <property type="entry name" value="Myb_dom_plants"/>
</dbReference>
<dbReference type="EMBL" id="CM007376">
    <property type="protein sequence ID" value="OIV95707.1"/>
    <property type="molecule type" value="Genomic_DNA"/>
</dbReference>
<dbReference type="AlphaFoldDB" id="A0A4P1QVN5"/>
<evidence type="ECO:0000313" key="10">
    <source>
        <dbReference type="Proteomes" id="UP000188354"/>
    </source>
</evidence>
<keyword evidence="4" id="KW-0805">Transcription regulation</keyword>
<feature type="compositionally biased region" description="Low complexity" evidence="7">
    <location>
        <begin position="400"/>
        <end position="431"/>
    </location>
</feature>
<dbReference type="Proteomes" id="UP000188354">
    <property type="component" value="Chromosome LG16"/>
</dbReference>
<evidence type="ECO:0000259" key="8">
    <source>
        <dbReference type="Pfam" id="PF00249"/>
    </source>
</evidence>
<gene>
    <name evidence="9" type="ORF">TanjilG_01501</name>
</gene>
<evidence type="ECO:0000256" key="6">
    <source>
        <dbReference type="ARBA" id="ARBA00023242"/>
    </source>
</evidence>
<dbReference type="Gene3D" id="1.10.10.60">
    <property type="entry name" value="Homeodomain-like"/>
    <property type="match status" value="2"/>
</dbReference>
<evidence type="ECO:0000256" key="5">
    <source>
        <dbReference type="ARBA" id="ARBA00023163"/>
    </source>
</evidence>
<accession>A0A4P1QVN5</accession>
<evidence type="ECO:0000256" key="2">
    <source>
        <dbReference type="ARBA" id="ARBA00022473"/>
    </source>
</evidence>
<organism evidence="9 10">
    <name type="scientific">Lupinus angustifolius</name>
    <name type="common">Narrow-leaved blue lupine</name>
    <dbReference type="NCBI Taxonomy" id="3871"/>
    <lineage>
        <taxon>Eukaryota</taxon>
        <taxon>Viridiplantae</taxon>
        <taxon>Streptophyta</taxon>
        <taxon>Embryophyta</taxon>
        <taxon>Tracheophyta</taxon>
        <taxon>Spermatophyta</taxon>
        <taxon>Magnoliopsida</taxon>
        <taxon>eudicotyledons</taxon>
        <taxon>Gunneridae</taxon>
        <taxon>Pentapetalae</taxon>
        <taxon>rosids</taxon>
        <taxon>fabids</taxon>
        <taxon>Fabales</taxon>
        <taxon>Fabaceae</taxon>
        <taxon>Papilionoideae</taxon>
        <taxon>50 kb inversion clade</taxon>
        <taxon>genistoids sensu lato</taxon>
        <taxon>core genistoids</taxon>
        <taxon>Genisteae</taxon>
        <taxon>Lupinus</taxon>
    </lineage>
</organism>
<proteinExistence type="predicted"/>
<feature type="region of interest" description="Disordered" evidence="7">
    <location>
        <begin position="471"/>
        <end position="499"/>
    </location>
</feature>
<evidence type="ECO:0000256" key="4">
    <source>
        <dbReference type="ARBA" id="ARBA00023015"/>
    </source>
</evidence>
<feature type="compositionally biased region" description="Low complexity" evidence="7">
    <location>
        <begin position="487"/>
        <end position="496"/>
    </location>
</feature>
<protein>
    <recommendedName>
        <fullName evidence="8">Myb-like domain-containing protein</fullName>
    </recommendedName>
</protein>
<feature type="compositionally biased region" description="Polar residues" evidence="7">
    <location>
        <begin position="838"/>
        <end position="854"/>
    </location>
</feature>
<dbReference type="FunFam" id="1.10.10.60:FF:000002">
    <property type="entry name" value="Myb family transcription factor"/>
    <property type="match status" value="2"/>
</dbReference>
<feature type="region of interest" description="Disordered" evidence="7">
    <location>
        <begin position="736"/>
        <end position="875"/>
    </location>
</feature>
<feature type="compositionally biased region" description="Low complexity" evidence="7">
    <location>
        <begin position="791"/>
        <end position="807"/>
    </location>
</feature>
<evidence type="ECO:0000256" key="7">
    <source>
        <dbReference type="SAM" id="MobiDB-lite"/>
    </source>
</evidence>
<dbReference type="STRING" id="3871.A0A4P1QVN5"/>
<dbReference type="SUPFAM" id="SSF46689">
    <property type="entry name" value="Homeodomain-like"/>
    <property type="match status" value="2"/>
</dbReference>
<reference evidence="9 10" key="1">
    <citation type="journal article" date="2017" name="Plant Biotechnol. J.">
        <title>A comprehensive draft genome sequence for lupin (Lupinus angustifolius), an emerging health food: insights into plant-microbe interactions and legume evolution.</title>
        <authorList>
            <person name="Hane J.K."/>
            <person name="Ming Y."/>
            <person name="Kamphuis L.G."/>
            <person name="Nelson M.N."/>
            <person name="Garg G."/>
            <person name="Atkins C.A."/>
            <person name="Bayer P.E."/>
            <person name="Bravo A."/>
            <person name="Bringans S."/>
            <person name="Cannon S."/>
            <person name="Edwards D."/>
            <person name="Foley R."/>
            <person name="Gao L.L."/>
            <person name="Harrison M.J."/>
            <person name="Huang W."/>
            <person name="Hurgobin B."/>
            <person name="Li S."/>
            <person name="Liu C.W."/>
            <person name="McGrath A."/>
            <person name="Morahan G."/>
            <person name="Murray J."/>
            <person name="Weller J."/>
            <person name="Jian J."/>
            <person name="Singh K.B."/>
        </authorList>
    </citation>
    <scope>NUCLEOTIDE SEQUENCE [LARGE SCALE GENOMIC DNA]</scope>
    <source>
        <strain evidence="10">cv. Tanjil</strain>
        <tissue evidence="9">Whole plant</tissue>
    </source>
</reference>
<evidence type="ECO:0000256" key="1">
    <source>
        <dbReference type="ARBA" id="ARBA00004123"/>
    </source>
</evidence>
<dbReference type="InterPro" id="IPR001005">
    <property type="entry name" value="SANT/Myb"/>
</dbReference>